<evidence type="ECO:0000313" key="1">
    <source>
        <dbReference type="EMBL" id="KIM95318.1"/>
    </source>
</evidence>
<reference evidence="1 2" key="1">
    <citation type="submission" date="2014-04" db="EMBL/GenBank/DDBJ databases">
        <authorList>
            <consortium name="DOE Joint Genome Institute"/>
            <person name="Kuo A."/>
            <person name="Martino E."/>
            <person name="Perotto S."/>
            <person name="Kohler A."/>
            <person name="Nagy L.G."/>
            <person name="Floudas D."/>
            <person name="Copeland A."/>
            <person name="Barry K.W."/>
            <person name="Cichocki N."/>
            <person name="Veneault-Fourrey C."/>
            <person name="LaButti K."/>
            <person name="Lindquist E.A."/>
            <person name="Lipzen A."/>
            <person name="Lundell T."/>
            <person name="Morin E."/>
            <person name="Murat C."/>
            <person name="Sun H."/>
            <person name="Tunlid A."/>
            <person name="Henrissat B."/>
            <person name="Grigoriev I.V."/>
            <person name="Hibbett D.S."/>
            <person name="Martin F."/>
            <person name="Nordberg H.P."/>
            <person name="Cantor M.N."/>
            <person name="Hua S.X."/>
        </authorList>
    </citation>
    <scope>NUCLEOTIDE SEQUENCE [LARGE SCALE GENOMIC DNA]</scope>
    <source>
        <strain evidence="1 2">Zn</strain>
    </source>
</reference>
<dbReference type="AlphaFoldDB" id="A0A0C3C8T4"/>
<dbReference type="OrthoDB" id="5030973at2759"/>
<accession>A0A0C3C8T4</accession>
<dbReference type="Proteomes" id="UP000054321">
    <property type="component" value="Unassembled WGS sequence"/>
</dbReference>
<proteinExistence type="predicted"/>
<evidence type="ECO:0000313" key="2">
    <source>
        <dbReference type="Proteomes" id="UP000054321"/>
    </source>
</evidence>
<name>A0A0C3C8T4_OIDMZ</name>
<dbReference type="InParanoid" id="A0A0C3C8T4"/>
<gene>
    <name evidence="1" type="ORF">OIDMADRAFT_59795</name>
</gene>
<sequence>MSRKPLNVVLGIESDVDSKFRFNSEGRYLPRQTNGLEDGVAPYFRAIALLKREDEETFKLEVEIDSKADLWTKLEDVGLYGKLPKDQVTIDPADESTHRLKDYNTKKVSDEDLSKICKILFGIALPGSPCYLISPLSLMA</sequence>
<organism evidence="1 2">
    <name type="scientific">Oidiodendron maius (strain Zn)</name>
    <dbReference type="NCBI Taxonomy" id="913774"/>
    <lineage>
        <taxon>Eukaryota</taxon>
        <taxon>Fungi</taxon>
        <taxon>Dikarya</taxon>
        <taxon>Ascomycota</taxon>
        <taxon>Pezizomycotina</taxon>
        <taxon>Leotiomycetes</taxon>
        <taxon>Leotiomycetes incertae sedis</taxon>
        <taxon>Myxotrichaceae</taxon>
        <taxon>Oidiodendron</taxon>
    </lineage>
</organism>
<dbReference type="EMBL" id="KN832887">
    <property type="protein sequence ID" value="KIM95318.1"/>
    <property type="molecule type" value="Genomic_DNA"/>
</dbReference>
<dbReference type="HOGENOM" id="CLU_1835733_0_0_1"/>
<reference evidence="2" key="2">
    <citation type="submission" date="2015-01" db="EMBL/GenBank/DDBJ databases">
        <title>Evolutionary Origins and Diversification of the Mycorrhizal Mutualists.</title>
        <authorList>
            <consortium name="DOE Joint Genome Institute"/>
            <consortium name="Mycorrhizal Genomics Consortium"/>
            <person name="Kohler A."/>
            <person name="Kuo A."/>
            <person name="Nagy L.G."/>
            <person name="Floudas D."/>
            <person name="Copeland A."/>
            <person name="Barry K.W."/>
            <person name="Cichocki N."/>
            <person name="Veneault-Fourrey C."/>
            <person name="LaButti K."/>
            <person name="Lindquist E.A."/>
            <person name="Lipzen A."/>
            <person name="Lundell T."/>
            <person name="Morin E."/>
            <person name="Murat C."/>
            <person name="Riley R."/>
            <person name="Ohm R."/>
            <person name="Sun H."/>
            <person name="Tunlid A."/>
            <person name="Henrissat B."/>
            <person name="Grigoriev I.V."/>
            <person name="Hibbett D.S."/>
            <person name="Martin F."/>
        </authorList>
    </citation>
    <scope>NUCLEOTIDE SEQUENCE [LARGE SCALE GENOMIC DNA]</scope>
    <source>
        <strain evidence="2">Zn</strain>
    </source>
</reference>
<keyword evidence="2" id="KW-1185">Reference proteome</keyword>
<protein>
    <submittedName>
        <fullName evidence="1">Uncharacterized protein</fullName>
    </submittedName>
</protein>